<keyword evidence="2" id="KW-1185">Reference proteome</keyword>
<dbReference type="Pfam" id="PF17561">
    <property type="entry name" value="TssO"/>
    <property type="match status" value="1"/>
</dbReference>
<organism evidence="1 2">
    <name type="scientific">Chitinophaga solisilvae</name>
    <dbReference type="NCBI Taxonomy" id="1233460"/>
    <lineage>
        <taxon>Bacteria</taxon>
        <taxon>Pseudomonadati</taxon>
        <taxon>Bacteroidota</taxon>
        <taxon>Chitinophagia</taxon>
        <taxon>Chitinophagales</taxon>
        <taxon>Chitinophagaceae</taxon>
        <taxon>Chitinophaga</taxon>
    </lineage>
</organism>
<dbReference type="AlphaFoldDB" id="A0A3S1D0K4"/>
<comment type="caution">
    <text evidence="1">The sequence shown here is derived from an EMBL/GenBank/DDBJ whole genome shotgun (WGS) entry which is preliminary data.</text>
</comment>
<accession>A0A3S1D0K4</accession>
<evidence type="ECO:0000313" key="2">
    <source>
        <dbReference type="Proteomes" id="UP000281028"/>
    </source>
</evidence>
<dbReference type="InterPro" id="IPR039449">
    <property type="entry name" value="TssO"/>
</dbReference>
<dbReference type="EMBL" id="RIAR02000001">
    <property type="protein sequence ID" value="NSL87938.1"/>
    <property type="molecule type" value="Genomic_DNA"/>
</dbReference>
<protein>
    <submittedName>
        <fullName evidence="1">Uncharacterized protein</fullName>
    </submittedName>
</protein>
<dbReference type="OrthoDB" id="656843at2"/>
<proteinExistence type="predicted"/>
<sequence>MQVLNRQERNISFMWFLLFFIITVALFVLAIFFNYQVPVRENASLRKELNTFRQEQAFQAEFVQKLDKVKHNLDSINLPNQNANYMDQVIAASLADMRNSIPKDVVTHYALYDNIVQNCLSLQQTKQQLRELQNAQQSIAGLKEQVMDLNSKLESKSRDLDNCRQMLLLNSRGGR</sequence>
<reference evidence="1" key="1">
    <citation type="submission" date="2020-05" db="EMBL/GenBank/DDBJ databases">
        <title>Chitinophaga laudate sp. nov., isolated from a tropical peat swamp.</title>
        <authorList>
            <person name="Goh C.B.S."/>
            <person name="Lee M.S."/>
            <person name="Parimannan S."/>
            <person name="Pasbakhsh P."/>
            <person name="Yule C.M."/>
            <person name="Rajandas H."/>
            <person name="Loke S."/>
            <person name="Croft L."/>
            <person name="Tan J.B.L."/>
        </authorList>
    </citation>
    <scope>NUCLEOTIDE SEQUENCE</scope>
    <source>
        <strain evidence="1">Mgbs1</strain>
    </source>
</reference>
<dbReference type="Proteomes" id="UP000281028">
    <property type="component" value="Unassembled WGS sequence"/>
</dbReference>
<evidence type="ECO:0000313" key="1">
    <source>
        <dbReference type="EMBL" id="NSL87938.1"/>
    </source>
</evidence>
<dbReference type="RefSeq" id="WP_127041635.1">
    <property type="nucleotide sequence ID" value="NZ_JAABOK010000013.1"/>
</dbReference>
<name>A0A3S1D0K4_9BACT</name>
<gene>
    <name evidence="1" type="ORF">ECE50_013910</name>
</gene>